<name>A0AAV9GJU8_9PEZI</name>
<reference evidence="1" key="1">
    <citation type="journal article" date="2023" name="Mol. Phylogenet. Evol.">
        <title>Genome-scale phylogeny and comparative genomics of the fungal order Sordariales.</title>
        <authorList>
            <person name="Hensen N."/>
            <person name="Bonometti L."/>
            <person name="Westerberg I."/>
            <person name="Brannstrom I.O."/>
            <person name="Guillou S."/>
            <person name="Cros-Aarteil S."/>
            <person name="Calhoun S."/>
            <person name="Haridas S."/>
            <person name="Kuo A."/>
            <person name="Mondo S."/>
            <person name="Pangilinan J."/>
            <person name="Riley R."/>
            <person name="LaButti K."/>
            <person name="Andreopoulos B."/>
            <person name="Lipzen A."/>
            <person name="Chen C."/>
            <person name="Yan M."/>
            <person name="Daum C."/>
            <person name="Ng V."/>
            <person name="Clum A."/>
            <person name="Steindorff A."/>
            <person name="Ohm R.A."/>
            <person name="Martin F."/>
            <person name="Silar P."/>
            <person name="Natvig D.O."/>
            <person name="Lalanne C."/>
            <person name="Gautier V."/>
            <person name="Ament-Velasquez S.L."/>
            <person name="Kruys A."/>
            <person name="Hutchinson M.I."/>
            <person name="Powell A.J."/>
            <person name="Barry K."/>
            <person name="Miller A.N."/>
            <person name="Grigoriev I.V."/>
            <person name="Debuchy R."/>
            <person name="Gladieux P."/>
            <person name="Hiltunen Thoren M."/>
            <person name="Johannesson H."/>
        </authorList>
    </citation>
    <scope>NUCLEOTIDE SEQUENCE</scope>
    <source>
        <strain evidence="1">PSN243</strain>
    </source>
</reference>
<evidence type="ECO:0000313" key="1">
    <source>
        <dbReference type="EMBL" id="KAK4448352.1"/>
    </source>
</evidence>
<accession>A0AAV9GJU8</accession>
<dbReference type="Proteomes" id="UP001321760">
    <property type="component" value="Unassembled WGS sequence"/>
</dbReference>
<protein>
    <recommendedName>
        <fullName evidence="3">C2H2-type domain-containing protein</fullName>
    </recommendedName>
</protein>
<proteinExistence type="predicted"/>
<sequence length="246" mass="28646">MDMTGRQPQPIPQQQFACHFAKRDPERYRDCLKFKFKRTSDLTQHFWRKHLDPIQCPKCGAIFEDDAPKKSRDDHIKKRQCEVQEFLPNNKEITWDQKDEIETGGEDLGKGTRAERRWHKIWDILFKGHPRPASPYVTHLSELVSPVVQSWIKKGGIRRIVGRYDPQFHYLLATFAEDLLADLQHAPQTDHGTSQHSDPARLNDRPVSWLQPLTNEFGRDVELTAPDLDDSLFSDFSAPMFAFPLN</sequence>
<evidence type="ECO:0000313" key="2">
    <source>
        <dbReference type="Proteomes" id="UP001321760"/>
    </source>
</evidence>
<gene>
    <name evidence="1" type="ORF">QBC34DRAFT_112927</name>
</gene>
<evidence type="ECO:0008006" key="3">
    <source>
        <dbReference type="Google" id="ProtNLM"/>
    </source>
</evidence>
<keyword evidence="2" id="KW-1185">Reference proteome</keyword>
<dbReference type="PANTHER" id="PTHR38166">
    <property type="entry name" value="C2H2-TYPE DOMAIN-CONTAINING PROTEIN-RELATED"/>
    <property type="match status" value="1"/>
</dbReference>
<reference evidence="1" key="2">
    <citation type="submission" date="2023-05" db="EMBL/GenBank/DDBJ databases">
        <authorList>
            <consortium name="Lawrence Berkeley National Laboratory"/>
            <person name="Steindorff A."/>
            <person name="Hensen N."/>
            <person name="Bonometti L."/>
            <person name="Westerberg I."/>
            <person name="Brannstrom I.O."/>
            <person name="Guillou S."/>
            <person name="Cros-Aarteil S."/>
            <person name="Calhoun S."/>
            <person name="Haridas S."/>
            <person name="Kuo A."/>
            <person name="Mondo S."/>
            <person name="Pangilinan J."/>
            <person name="Riley R."/>
            <person name="Labutti K."/>
            <person name="Andreopoulos B."/>
            <person name="Lipzen A."/>
            <person name="Chen C."/>
            <person name="Yanf M."/>
            <person name="Daum C."/>
            <person name="Ng V."/>
            <person name="Clum A."/>
            <person name="Ohm R."/>
            <person name="Martin F."/>
            <person name="Silar P."/>
            <person name="Natvig D."/>
            <person name="Lalanne C."/>
            <person name="Gautier V."/>
            <person name="Ament-Velasquez S.L."/>
            <person name="Kruys A."/>
            <person name="Hutchinson M.I."/>
            <person name="Powell A.J."/>
            <person name="Barry K."/>
            <person name="Miller A.N."/>
            <person name="Grigoriev I.V."/>
            <person name="Debuchy R."/>
            <person name="Gladieux P."/>
            <person name="Thoren M.H."/>
            <person name="Johannesson H."/>
        </authorList>
    </citation>
    <scope>NUCLEOTIDE SEQUENCE</scope>
    <source>
        <strain evidence="1">PSN243</strain>
    </source>
</reference>
<dbReference type="EMBL" id="MU865943">
    <property type="protein sequence ID" value="KAK4448352.1"/>
    <property type="molecule type" value="Genomic_DNA"/>
</dbReference>
<comment type="caution">
    <text evidence="1">The sequence shown here is derived from an EMBL/GenBank/DDBJ whole genome shotgun (WGS) entry which is preliminary data.</text>
</comment>
<organism evidence="1 2">
    <name type="scientific">Podospora aff. communis PSN243</name>
    <dbReference type="NCBI Taxonomy" id="3040156"/>
    <lineage>
        <taxon>Eukaryota</taxon>
        <taxon>Fungi</taxon>
        <taxon>Dikarya</taxon>
        <taxon>Ascomycota</taxon>
        <taxon>Pezizomycotina</taxon>
        <taxon>Sordariomycetes</taxon>
        <taxon>Sordariomycetidae</taxon>
        <taxon>Sordariales</taxon>
        <taxon>Podosporaceae</taxon>
        <taxon>Podospora</taxon>
    </lineage>
</organism>
<dbReference type="PANTHER" id="PTHR38166:SF1">
    <property type="entry name" value="C2H2-TYPE DOMAIN-CONTAINING PROTEIN"/>
    <property type="match status" value="1"/>
</dbReference>
<dbReference type="AlphaFoldDB" id="A0AAV9GJU8"/>